<proteinExistence type="predicted"/>
<evidence type="ECO:0000313" key="1">
    <source>
        <dbReference type="EMBL" id="RSX49813.1"/>
    </source>
</evidence>
<sequence length="121" mass="14007">MNGLVEFLMRSDRGVMPFREWTVDHTDARHYPRIVHRQPRPVPDGVVRIDLNGDCDRFTIGRLCMAERYASAHPGEHDLLVVDPYILTMAERALDDLYRHLCRHVIIDTGRDAMSCYADGR</sequence>
<protein>
    <submittedName>
        <fullName evidence="1">Uncharacterized protein</fullName>
    </submittedName>
</protein>
<reference evidence="1 2" key="1">
    <citation type="submission" date="2018-09" db="EMBL/GenBank/DDBJ databases">
        <title>Characterization of the phylogenetic diversity of five novel species belonging to the genus Bifidobacterium.</title>
        <authorList>
            <person name="Lugli G.A."/>
            <person name="Duranti S."/>
            <person name="Milani C."/>
        </authorList>
    </citation>
    <scope>NUCLEOTIDE SEQUENCE [LARGE SCALE GENOMIC DNA]</scope>
    <source>
        <strain evidence="1 2">2020B</strain>
    </source>
</reference>
<dbReference type="RefSeq" id="WP_126031325.1">
    <property type="nucleotide sequence ID" value="NZ_QXGI01000001.1"/>
</dbReference>
<gene>
    <name evidence="1" type="ORF">D2E22_0274</name>
</gene>
<dbReference type="Proteomes" id="UP000288052">
    <property type="component" value="Unassembled WGS sequence"/>
</dbReference>
<organism evidence="1 2">
    <name type="scientific">Bifidobacterium castoris</name>
    <dbReference type="NCBI Taxonomy" id="2306972"/>
    <lineage>
        <taxon>Bacteria</taxon>
        <taxon>Bacillati</taxon>
        <taxon>Actinomycetota</taxon>
        <taxon>Actinomycetes</taxon>
        <taxon>Bifidobacteriales</taxon>
        <taxon>Bifidobacteriaceae</taxon>
        <taxon>Bifidobacterium</taxon>
    </lineage>
</organism>
<dbReference type="AlphaFoldDB" id="A0A430FAF8"/>
<accession>A0A430FAF8</accession>
<comment type="caution">
    <text evidence="1">The sequence shown here is derived from an EMBL/GenBank/DDBJ whole genome shotgun (WGS) entry which is preliminary data.</text>
</comment>
<evidence type="ECO:0000313" key="2">
    <source>
        <dbReference type="Proteomes" id="UP000288052"/>
    </source>
</evidence>
<name>A0A430FAF8_9BIFI</name>
<dbReference type="EMBL" id="QXGI01000001">
    <property type="protein sequence ID" value="RSX49813.1"/>
    <property type="molecule type" value="Genomic_DNA"/>
</dbReference>
<keyword evidence="2" id="KW-1185">Reference proteome</keyword>